<dbReference type="Gene3D" id="1.10.8.750">
    <property type="entry name" value="Phosphoribosylformylglycinamidine synthase, linker domain"/>
    <property type="match status" value="1"/>
</dbReference>
<name>A0A6B0YUT5_9CHLR</name>
<evidence type="ECO:0000256" key="6">
    <source>
        <dbReference type="ARBA" id="ARBA00022840"/>
    </source>
</evidence>
<dbReference type="CDD" id="cd02204">
    <property type="entry name" value="PurL_repeat2"/>
    <property type="match status" value="1"/>
</dbReference>
<dbReference type="InterPro" id="IPR010074">
    <property type="entry name" value="PRibForGlyAmidine_synth_PurL"/>
</dbReference>
<dbReference type="Pfam" id="PF00586">
    <property type="entry name" value="AIRS"/>
    <property type="match status" value="2"/>
</dbReference>
<comment type="pathway">
    <text evidence="8">Purine metabolism; IMP biosynthesis via de novo pathway; 5-amino-1-(5-phospho-D-ribosyl)imidazole from N(2)-formyl-N(1)-(5-phospho-D-ribosyl)glycinamide: step 1/2.</text>
</comment>
<evidence type="ECO:0000256" key="3">
    <source>
        <dbReference type="ARBA" id="ARBA00022723"/>
    </source>
</evidence>
<gene>
    <name evidence="8 12" type="primary">purL</name>
    <name evidence="12" type="ORF">F4Y42_09905</name>
</gene>
<dbReference type="InterPro" id="IPR016188">
    <property type="entry name" value="PurM-like_N"/>
</dbReference>
<dbReference type="InterPro" id="IPR041609">
    <property type="entry name" value="PurL_linker"/>
</dbReference>
<feature type="binding site" evidence="8">
    <location>
        <position position="329"/>
    </location>
    <ligand>
        <name>substrate</name>
    </ligand>
</feature>
<organism evidence="12">
    <name type="scientific">Caldilineaceae bacterium SB0664_bin_27</name>
    <dbReference type="NCBI Taxonomy" id="2605260"/>
    <lineage>
        <taxon>Bacteria</taxon>
        <taxon>Bacillati</taxon>
        <taxon>Chloroflexota</taxon>
        <taxon>Caldilineae</taxon>
        <taxon>Caldilineales</taxon>
        <taxon>Caldilineaceae</taxon>
    </lineage>
</organism>
<dbReference type="GO" id="GO:0005524">
    <property type="term" value="F:ATP binding"/>
    <property type="evidence" value="ECO:0007669"/>
    <property type="project" value="UniProtKB-UniRule"/>
</dbReference>
<dbReference type="EMBL" id="VXRG01000083">
    <property type="protein sequence ID" value="MXY93749.1"/>
    <property type="molecule type" value="Genomic_DNA"/>
</dbReference>
<keyword evidence="6 8" id="KW-0067">ATP-binding</keyword>
<comment type="catalytic activity">
    <reaction evidence="8">
        <text>N(2)-formyl-N(1)-(5-phospho-beta-D-ribosyl)glycinamide + L-glutamine + ATP + H2O = 2-formamido-N(1)-(5-O-phospho-beta-D-ribosyl)acetamidine + L-glutamate + ADP + phosphate + H(+)</text>
        <dbReference type="Rhea" id="RHEA:17129"/>
        <dbReference type="ChEBI" id="CHEBI:15377"/>
        <dbReference type="ChEBI" id="CHEBI:15378"/>
        <dbReference type="ChEBI" id="CHEBI:29985"/>
        <dbReference type="ChEBI" id="CHEBI:30616"/>
        <dbReference type="ChEBI" id="CHEBI:43474"/>
        <dbReference type="ChEBI" id="CHEBI:58359"/>
        <dbReference type="ChEBI" id="CHEBI:147286"/>
        <dbReference type="ChEBI" id="CHEBI:147287"/>
        <dbReference type="ChEBI" id="CHEBI:456216"/>
        <dbReference type="EC" id="6.3.5.3"/>
    </reaction>
</comment>
<feature type="domain" description="PurM-like N-terminal" evidence="9">
    <location>
        <begin position="670"/>
        <end position="792"/>
    </location>
</feature>
<evidence type="ECO:0000313" key="12">
    <source>
        <dbReference type="EMBL" id="MXY93749.1"/>
    </source>
</evidence>
<dbReference type="PANTHER" id="PTHR43555">
    <property type="entry name" value="PHOSPHORIBOSYLFORMYLGLYCINAMIDINE SYNTHASE SUBUNIT PURL"/>
    <property type="match status" value="1"/>
</dbReference>
<evidence type="ECO:0000256" key="5">
    <source>
        <dbReference type="ARBA" id="ARBA00022755"/>
    </source>
</evidence>
<proteinExistence type="inferred from homology"/>
<dbReference type="GO" id="GO:0004642">
    <property type="term" value="F:phosphoribosylformylglycinamidine synthase activity"/>
    <property type="evidence" value="ECO:0007669"/>
    <property type="project" value="UniProtKB-UniRule"/>
</dbReference>
<dbReference type="CDD" id="cd02203">
    <property type="entry name" value="PurL_repeat1"/>
    <property type="match status" value="1"/>
</dbReference>
<feature type="binding site" evidence="8">
    <location>
        <position position="306"/>
    </location>
    <ligand>
        <name>Mg(2+)</name>
        <dbReference type="ChEBI" id="CHEBI:18420"/>
        <label>1</label>
    </ligand>
</feature>
<dbReference type="EC" id="6.3.5.3" evidence="8"/>
<evidence type="ECO:0000259" key="10">
    <source>
        <dbReference type="Pfam" id="PF02769"/>
    </source>
</evidence>
<dbReference type="GO" id="GO:0000287">
    <property type="term" value="F:magnesium ion binding"/>
    <property type="evidence" value="ECO:0007669"/>
    <property type="project" value="UniProtKB-UniRule"/>
</dbReference>
<dbReference type="InterPro" id="IPR036676">
    <property type="entry name" value="PurM-like_C_sf"/>
</dbReference>
<feature type="binding site" evidence="8">
    <location>
        <position position="489"/>
    </location>
    <ligand>
        <name>Mg(2+)</name>
        <dbReference type="ChEBI" id="CHEBI:18420"/>
        <label>2</label>
    </ligand>
</feature>
<dbReference type="UniPathway" id="UPA00074">
    <property type="reaction ID" value="UER00128"/>
</dbReference>
<keyword evidence="5 8" id="KW-0658">Purine biosynthesis</keyword>
<evidence type="ECO:0000256" key="7">
    <source>
        <dbReference type="ARBA" id="ARBA00022842"/>
    </source>
</evidence>
<keyword evidence="7 8" id="KW-0460">Magnesium</keyword>
<dbReference type="GO" id="GO:0006189">
    <property type="term" value="P:'de novo' IMP biosynthetic process"/>
    <property type="evidence" value="ECO:0007669"/>
    <property type="project" value="UniProtKB-UniRule"/>
</dbReference>
<accession>A0A6B0YUT5</accession>
<keyword evidence="3 8" id="KW-0479">Metal-binding</keyword>
<comment type="similarity">
    <text evidence="8">Belongs to the FGAMS family.</text>
</comment>
<dbReference type="InterPro" id="IPR010918">
    <property type="entry name" value="PurM-like_C_dom"/>
</dbReference>
<feature type="domain" description="PurM-like C-terminal" evidence="10">
    <location>
        <begin position="421"/>
        <end position="573"/>
    </location>
</feature>
<feature type="active site" description="Proton acceptor" evidence="8">
    <location>
        <position position="308"/>
    </location>
</feature>
<feature type="binding site" evidence="8">
    <location>
        <position position="730"/>
    </location>
    <ligand>
        <name>ATP</name>
        <dbReference type="ChEBI" id="CHEBI:30616"/>
    </ligand>
</feature>
<dbReference type="Pfam" id="PF18072">
    <property type="entry name" value="FGAR-AT_linker"/>
    <property type="match status" value="1"/>
</dbReference>
<comment type="subcellular location">
    <subcellularLocation>
        <location evidence="8">Cytoplasm</location>
    </subcellularLocation>
</comment>
<evidence type="ECO:0000256" key="2">
    <source>
        <dbReference type="ARBA" id="ARBA00022598"/>
    </source>
</evidence>
<dbReference type="InterPro" id="IPR036604">
    <property type="entry name" value="PurS-like_sf"/>
</dbReference>
<feature type="binding site" evidence="8">
    <location>
        <position position="330"/>
    </location>
    <ligand>
        <name>Mg(2+)</name>
        <dbReference type="ChEBI" id="CHEBI:18420"/>
        <label>2</label>
    </ligand>
</feature>
<evidence type="ECO:0000259" key="11">
    <source>
        <dbReference type="Pfam" id="PF18072"/>
    </source>
</evidence>
<feature type="domain" description="Phosphoribosylformylglycinamidine synthase linker" evidence="11">
    <location>
        <begin position="192"/>
        <end position="239"/>
    </location>
</feature>
<dbReference type="HAMAP" id="MF_00420">
    <property type="entry name" value="PurL_2"/>
    <property type="match status" value="1"/>
</dbReference>
<dbReference type="SUPFAM" id="SSF56042">
    <property type="entry name" value="PurM C-terminal domain-like"/>
    <property type="match status" value="2"/>
</dbReference>
<dbReference type="SUPFAM" id="SSF55326">
    <property type="entry name" value="PurM N-terminal domain-like"/>
    <property type="match status" value="2"/>
</dbReference>
<feature type="domain" description="PurM-like N-terminal" evidence="9">
    <location>
        <begin position="288"/>
        <end position="410"/>
    </location>
</feature>
<protein>
    <recommendedName>
        <fullName evidence="8">Phosphoribosylformylglycinamidine synthase subunit PurL</fullName>
        <shortName evidence="8">FGAM synthase</shortName>
        <ecNumber evidence="8">6.3.5.3</ecNumber>
    </recommendedName>
    <alternativeName>
        <fullName evidence="8">Formylglycinamide ribonucleotide amidotransferase subunit II</fullName>
        <shortName evidence="8">FGAR amidotransferase II</shortName>
        <shortName evidence="8">FGAR-AT II</shortName>
    </alternativeName>
    <alternativeName>
        <fullName evidence="8">Glutamine amidotransferase PurL</fullName>
    </alternativeName>
    <alternativeName>
        <fullName evidence="8">Phosphoribosylformylglycinamidine synthase subunit II</fullName>
    </alternativeName>
</protein>
<dbReference type="PANTHER" id="PTHR43555:SF1">
    <property type="entry name" value="PHOSPHORIBOSYLFORMYLGLYCINAMIDINE SYNTHASE SUBUNIT PURL"/>
    <property type="match status" value="1"/>
</dbReference>
<keyword evidence="2 8" id="KW-0436">Ligase</keyword>
<dbReference type="SUPFAM" id="SSF82697">
    <property type="entry name" value="PurS-like"/>
    <property type="match status" value="1"/>
</dbReference>
<evidence type="ECO:0000256" key="8">
    <source>
        <dbReference type="HAMAP-Rule" id="MF_00420"/>
    </source>
</evidence>
<comment type="caution">
    <text evidence="12">The sequence shown here is derived from an EMBL/GenBank/DDBJ whole genome shotgun (WGS) entry which is preliminary data.</text>
</comment>
<dbReference type="InterPro" id="IPR036921">
    <property type="entry name" value="PurM-like_N_sf"/>
</dbReference>
<keyword evidence="4 8" id="KW-0547">Nucleotide-binding</keyword>
<dbReference type="NCBIfam" id="TIGR01736">
    <property type="entry name" value="FGAM_synth_II"/>
    <property type="match status" value="1"/>
</dbReference>
<dbReference type="AlphaFoldDB" id="A0A6B0YUT5"/>
<dbReference type="GO" id="GO:0005737">
    <property type="term" value="C:cytoplasm"/>
    <property type="evidence" value="ECO:0007669"/>
    <property type="project" value="UniProtKB-SubCell"/>
</dbReference>
<feature type="binding site" evidence="8">
    <location>
        <position position="304"/>
    </location>
    <ligand>
        <name>ATP</name>
        <dbReference type="ChEBI" id="CHEBI:30616"/>
    </ligand>
</feature>
<feature type="domain" description="PurM-like C-terminal" evidence="10">
    <location>
        <begin position="805"/>
        <end position="948"/>
    </location>
</feature>
<evidence type="ECO:0000256" key="1">
    <source>
        <dbReference type="ARBA" id="ARBA00022490"/>
    </source>
</evidence>
<evidence type="ECO:0000259" key="9">
    <source>
        <dbReference type="Pfam" id="PF00586"/>
    </source>
</evidence>
<dbReference type="Gene3D" id="3.30.1330.10">
    <property type="entry name" value="PurM-like, N-terminal domain"/>
    <property type="match status" value="2"/>
</dbReference>
<dbReference type="Gene3D" id="3.30.1280.10">
    <property type="entry name" value="Phosphoribosylformylglycinamidine synthase subunit PurS"/>
    <property type="match status" value="1"/>
</dbReference>
<feature type="binding site" evidence="8">
    <location>
        <position position="461"/>
    </location>
    <ligand>
        <name>substrate</name>
    </ligand>
</feature>
<feature type="binding site" evidence="8">
    <location>
        <position position="770"/>
    </location>
    <ligand>
        <name>substrate</name>
    </ligand>
</feature>
<dbReference type="Pfam" id="PF02769">
    <property type="entry name" value="AIRS_C"/>
    <property type="match status" value="2"/>
</dbReference>
<dbReference type="Gene3D" id="3.90.650.10">
    <property type="entry name" value="PurM-like C-terminal domain"/>
    <property type="match status" value="2"/>
</dbReference>
<keyword evidence="1 8" id="KW-0963">Cytoplasm</keyword>
<feature type="binding site" evidence="8">
    <location>
        <position position="767"/>
    </location>
    <ligand>
        <name>ATP</name>
        <dbReference type="ChEBI" id="CHEBI:30616"/>
    </ligand>
</feature>
<comment type="function">
    <text evidence="8">Part of the phosphoribosylformylglycinamidine synthase complex involved in the purines biosynthetic pathway. Catalyzes the ATP-dependent conversion of formylglycinamide ribonucleotide (FGAR) and glutamine to yield formylglycinamidine ribonucleotide (FGAM) and glutamate. The FGAM synthase complex is composed of three subunits. PurQ produces an ammonia molecule by converting glutamine to glutamate. PurL transfers the ammonia molecule to FGAR to form FGAM in an ATP-dependent manner. PurS interacts with PurQ and PurL and is thought to assist in the transfer of the ammonia molecule from PurQ to PurL.</text>
</comment>
<comment type="subunit">
    <text evidence="8">Monomer. Part of the FGAM synthase complex composed of 1 PurL, 1 PurQ and 2 PurS subunits.</text>
</comment>
<reference evidence="12" key="1">
    <citation type="submission" date="2019-09" db="EMBL/GenBank/DDBJ databases">
        <title>Characterisation of the sponge microbiome using genome-centric metagenomics.</title>
        <authorList>
            <person name="Engelberts J.P."/>
            <person name="Robbins S.J."/>
            <person name="De Goeij J.M."/>
            <person name="Aranda M."/>
            <person name="Bell S.C."/>
            <person name="Webster N.S."/>
        </authorList>
    </citation>
    <scope>NUCLEOTIDE SEQUENCE</scope>
    <source>
        <strain evidence="12">SB0664_bin_27</strain>
    </source>
</reference>
<sequence>MFRIEVTKHSDAGDHGIAAAAHRLGISSLRTCRKAQIYFLNFPTAELPTTDQIKRLCDFLLVDPVTESAQVISQPRPCPNDDQLQHADAPNEHVIEVALRPGVTDVAARVLERGAAELGIHDLEAATAAQFRLKGDLSPTDLHRLARDLLCNDTIERYSLGSIEPIFDHSSEARDHVEQVSLTGLSDEELLACSRERLLSLDTEEMKEIQSFYDEIGRAPTDVELETLAQTWSEHCVHKTFKSNIAFTLRSASGQALSVDEIQGLLRTYIQAATEKVNRPWVRSAFVDDAGIIEFDEQFDLAFKVETHNHPSALEPFGGANTGIGGVVRDIIAVSARPVACTDVLCFGPQDLIPQELPAGILHPARVKEGVVAGIGDYGNKLGLPTVNGAVIYDEGYLGNPLVFCGAVGLLPKGSHPTEPRQGDRIVVLGGRTGRDGIHGATFSSAELTQDTHSESGSAVQIGDPITEKGLIELVEAARDQRLYNAVTDCGAGGLSSAVGEMGEKLGADVELQDVPLKYPGLTPWEIWLSEAQERMVLAVPSGNLPRLQELADLWDVEIRDLGHFSGDGWLRVRYGGRAVAELPMSFLHDGLPIPSRTALYEEQAPDLSSLQTVLARPRPELQEKELLVRMLSHPTVASKERIVRTYDHEVRGGTIVRPFVGPHMDGPADAAVLKPLGTWGHERAFSLSTGINPLLGKRDCYAMAVSAVDEAFRNAVSVGADPDRIALLDNFCWGNPTFPDRLGALVRACQGCYDAAVTYNAPYISGKDSLFNEFEGQPIPGTLLISAIGIVPDMRRACTSHLKQPGNCIFLLGETREELGGSLLGQLLGWNGGDPPSLPEEPLRRYRAVHAAMQAGMIQSCHDLSEGGLAVALSEMCLGGRLGASVDISPVMGDAYSHPHVPLFSETNGRLLLEVAPSDRAALEEILSDQPVSFIGEVTDSGQLALTRNRQPIFNISIEEIVSAWKGADAE</sequence>
<evidence type="ECO:0000256" key="4">
    <source>
        <dbReference type="ARBA" id="ARBA00022741"/>
    </source>
</evidence>
<comment type="caution">
    <text evidence="8">Lacks conserved residue(s) required for the propagation of feature annotation.</text>
</comment>
<feature type="active site" evidence="8">
    <location>
        <position position="235"/>
    </location>
</feature>